<organism evidence="2 3">
    <name type="scientific">Rhynocoris fuscipes</name>
    <dbReference type="NCBI Taxonomy" id="488301"/>
    <lineage>
        <taxon>Eukaryota</taxon>
        <taxon>Metazoa</taxon>
        <taxon>Ecdysozoa</taxon>
        <taxon>Arthropoda</taxon>
        <taxon>Hexapoda</taxon>
        <taxon>Insecta</taxon>
        <taxon>Pterygota</taxon>
        <taxon>Neoptera</taxon>
        <taxon>Paraneoptera</taxon>
        <taxon>Hemiptera</taxon>
        <taxon>Heteroptera</taxon>
        <taxon>Panheteroptera</taxon>
        <taxon>Cimicomorpha</taxon>
        <taxon>Reduviidae</taxon>
        <taxon>Harpactorinae</taxon>
        <taxon>Harpactorini</taxon>
        <taxon>Rhynocoris</taxon>
    </lineage>
</organism>
<dbReference type="InterPro" id="IPR011333">
    <property type="entry name" value="SKP1/BTB/POZ_sf"/>
</dbReference>
<keyword evidence="3" id="KW-1185">Reference proteome</keyword>
<evidence type="ECO:0000313" key="2">
    <source>
        <dbReference type="EMBL" id="KAK9502901.1"/>
    </source>
</evidence>
<dbReference type="AlphaFoldDB" id="A0AAW1CWS3"/>
<comment type="caution">
    <text evidence="2">The sequence shown here is derived from an EMBL/GenBank/DDBJ whole genome shotgun (WGS) entry which is preliminary data.</text>
</comment>
<sequence length="97" mass="10918">MSVGHSKETVVLSRSLDYLSKLCVFRSMDADDNSSVEDENLESNIGNMTDSTMQSFISEVVNRFYKTEAFCDVLIHTNTFVIKAHSLILAAVSPYFR</sequence>
<dbReference type="Gene3D" id="3.30.710.10">
    <property type="entry name" value="Potassium Channel Kv1.1, Chain A"/>
    <property type="match status" value="1"/>
</dbReference>
<feature type="domain" description="BTB" evidence="1">
    <location>
        <begin position="71"/>
        <end position="97"/>
    </location>
</feature>
<dbReference type="InterPro" id="IPR000210">
    <property type="entry name" value="BTB/POZ_dom"/>
</dbReference>
<name>A0AAW1CWS3_9HEMI</name>
<dbReference type="Pfam" id="PF00651">
    <property type="entry name" value="BTB"/>
    <property type="match status" value="1"/>
</dbReference>
<dbReference type="SUPFAM" id="SSF54695">
    <property type="entry name" value="POZ domain"/>
    <property type="match status" value="1"/>
</dbReference>
<dbReference type="EMBL" id="JAPXFL010000008">
    <property type="protein sequence ID" value="KAK9502901.1"/>
    <property type="molecule type" value="Genomic_DNA"/>
</dbReference>
<dbReference type="Proteomes" id="UP001461498">
    <property type="component" value="Unassembled WGS sequence"/>
</dbReference>
<gene>
    <name evidence="2" type="ORF">O3M35_011587</name>
</gene>
<dbReference type="PROSITE" id="PS50097">
    <property type="entry name" value="BTB"/>
    <property type="match status" value="1"/>
</dbReference>
<protein>
    <recommendedName>
        <fullName evidence="1">BTB domain-containing protein</fullName>
    </recommendedName>
</protein>
<evidence type="ECO:0000259" key="1">
    <source>
        <dbReference type="PROSITE" id="PS50097"/>
    </source>
</evidence>
<accession>A0AAW1CWS3</accession>
<reference evidence="2 3" key="1">
    <citation type="submission" date="2022-12" db="EMBL/GenBank/DDBJ databases">
        <title>Chromosome-level genome assembly of true bugs.</title>
        <authorList>
            <person name="Ma L."/>
            <person name="Li H."/>
        </authorList>
    </citation>
    <scope>NUCLEOTIDE SEQUENCE [LARGE SCALE GENOMIC DNA]</scope>
    <source>
        <strain evidence="2">Lab_2022b</strain>
    </source>
</reference>
<evidence type="ECO:0000313" key="3">
    <source>
        <dbReference type="Proteomes" id="UP001461498"/>
    </source>
</evidence>
<proteinExistence type="predicted"/>